<sequence length="133" mass="14746">MHLRRPSRGNCELFGLGVGGEGVNPPPPNWEEMCAAMQEVIRQQGDQIQELREQRAQPAPNFNSDPLALLGNEAMTEYATKLDWLAKIALDDMATESVIEANFIQGSEEHIARDVIIAANNQVLSELMLMQLS</sequence>
<proteinExistence type="predicted"/>
<reference evidence="1" key="1">
    <citation type="submission" date="2018-11" db="EMBL/GenBank/DDBJ databases">
        <authorList>
            <person name="Grassa J C."/>
        </authorList>
    </citation>
    <scope>NUCLEOTIDE SEQUENCE [LARGE SCALE GENOMIC DNA]</scope>
</reference>
<name>A0A803PSY6_CANSA</name>
<dbReference type="Proteomes" id="UP000596661">
    <property type="component" value="Chromosome 6"/>
</dbReference>
<dbReference type="EMBL" id="UZAU01000588">
    <property type="status" value="NOT_ANNOTATED_CDS"/>
    <property type="molecule type" value="Genomic_DNA"/>
</dbReference>
<dbReference type="Gramene" id="evm.model.06.1061">
    <property type="protein sequence ID" value="cds.evm.model.06.1061"/>
    <property type="gene ID" value="evm.TU.06.1061"/>
</dbReference>
<organism evidence="1 2">
    <name type="scientific">Cannabis sativa</name>
    <name type="common">Hemp</name>
    <name type="synonym">Marijuana</name>
    <dbReference type="NCBI Taxonomy" id="3483"/>
    <lineage>
        <taxon>Eukaryota</taxon>
        <taxon>Viridiplantae</taxon>
        <taxon>Streptophyta</taxon>
        <taxon>Embryophyta</taxon>
        <taxon>Tracheophyta</taxon>
        <taxon>Spermatophyta</taxon>
        <taxon>Magnoliopsida</taxon>
        <taxon>eudicotyledons</taxon>
        <taxon>Gunneridae</taxon>
        <taxon>Pentapetalae</taxon>
        <taxon>rosids</taxon>
        <taxon>fabids</taxon>
        <taxon>Rosales</taxon>
        <taxon>Cannabaceae</taxon>
        <taxon>Cannabis</taxon>
    </lineage>
</organism>
<keyword evidence="2" id="KW-1185">Reference proteome</keyword>
<evidence type="ECO:0000313" key="2">
    <source>
        <dbReference type="Proteomes" id="UP000596661"/>
    </source>
</evidence>
<dbReference type="AlphaFoldDB" id="A0A803PSY6"/>
<accession>A0A803PSY6</accession>
<protein>
    <submittedName>
        <fullName evidence="1">Uncharacterized protein</fullName>
    </submittedName>
</protein>
<reference evidence="1" key="2">
    <citation type="submission" date="2021-03" db="UniProtKB">
        <authorList>
            <consortium name="EnsemblPlants"/>
        </authorList>
    </citation>
    <scope>IDENTIFICATION</scope>
</reference>
<evidence type="ECO:0000313" key="1">
    <source>
        <dbReference type="EnsemblPlants" id="cds.evm.model.06.1061"/>
    </source>
</evidence>
<dbReference type="EnsemblPlants" id="evm.model.06.1061">
    <property type="protein sequence ID" value="cds.evm.model.06.1061"/>
    <property type="gene ID" value="evm.TU.06.1061"/>
</dbReference>